<evidence type="ECO:0000256" key="1">
    <source>
        <dbReference type="SAM" id="MobiDB-lite"/>
    </source>
</evidence>
<evidence type="ECO:0000313" key="4">
    <source>
        <dbReference type="Proteomes" id="UP000070501"/>
    </source>
</evidence>
<feature type="compositionally biased region" description="Basic and acidic residues" evidence="1">
    <location>
        <begin position="239"/>
        <end position="250"/>
    </location>
</feature>
<keyword evidence="2" id="KW-0732">Signal</keyword>
<gene>
    <name evidence="3" type="ORF">Micbo1qcDRAFT_180629</name>
</gene>
<feature type="region of interest" description="Disordered" evidence="1">
    <location>
        <begin position="227"/>
        <end position="250"/>
    </location>
</feature>
<organism evidence="3 4">
    <name type="scientific">Microdochium bolleyi</name>
    <dbReference type="NCBI Taxonomy" id="196109"/>
    <lineage>
        <taxon>Eukaryota</taxon>
        <taxon>Fungi</taxon>
        <taxon>Dikarya</taxon>
        <taxon>Ascomycota</taxon>
        <taxon>Pezizomycotina</taxon>
        <taxon>Sordariomycetes</taxon>
        <taxon>Xylariomycetidae</taxon>
        <taxon>Xylariales</taxon>
        <taxon>Microdochiaceae</taxon>
        <taxon>Microdochium</taxon>
    </lineage>
</organism>
<evidence type="ECO:0000256" key="2">
    <source>
        <dbReference type="SAM" id="SignalP"/>
    </source>
</evidence>
<feature type="signal peptide" evidence="2">
    <location>
        <begin position="1"/>
        <end position="22"/>
    </location>
</feature>
<dbReference type="OrthoDB" id="4725801at2759"/>
<evidence type="ECO:0000313" key="3">
    <source>
        <dbReference type="EMBL" id="KXJ85649.1"/>
    </source>
</evidence>
<dbReference type="EMBL" id="KQ964277">
    <property type="protein sequence ID" value="KXJ85649.1"/>
    <property type="molecule type" value="Genomic_DNA"/>
</dbReference>
<sequence length="250" mass="27226">MHFSAAAVSSALLALLAGNALAADVLHRNICVCDGAGQANYNIAISYYNGRVGKWFNAHRRCQGPISNPPRCSLDALYLPGVRVCGTGDSSGFCYDFEVTSRDKYRFNGKEASVPRNPQPDYDCNGLCNSLWPGTKRAIGSTSEAYYNIEPGRRFAVSHLSVFQFTFHLLGMTKVGTILTTQAAATTQQAFWNCTGCAVLRLNGGCCGVVLRYLAVIHNENWIPKTTRSNTSSTCTSGDEMRHDYSTGHQ</sequence>
<name>A0A136ILY2_9PEZI</name>
<dbReference type="Proteomes" id="UP000070501">
    <property type="component" value="Unassembled WGS sequence"/>
</dbReference>
<feature type="compositionally biased region" description="Low complexity" evidence="1">
    <location>
        <begin position="227"/>
        <end position="237"/>
    </location>
</feature>
<accession>A0A136ILY2</accession>
<protein>
    <submittedName>
        <fullName evidence="3">Uncharacterized protein</fullName>
    </submittedName>
</protein>
<reference evidence="4" key="1">
    <citation type="submission" date="2016-02" db="EMBL/GenBank/DDBJ databases">
        <title>Draft genome sequence of Microdochium bolleyi, a fungal endophyte of beachgrass.</title>
        <authorList>
            <consortium name="DOE Joint Genome Institute"/>
            <person name="David A.S."/>
            <person name="May G."/>
            <person name="Haridas S."/>
            <person name="Lim J."/>
            <person name="Wang M."/>
            <person name="Labutti K."/>
            <person name="Lipzen A."/>
            <person name="Barry K."/>
            <person name="Grigoriev I.V."/>
        </authorList>
    </citation>
    <scope>NUCLEOTIDE SEQUENCE [LARGE SCALE GENOMIC DNA]</scope>
    <source>
        <strain evidence="4">J235TASD1</strain>
    </source>
</reference>
<dbReference type="AlphaFoldDB" id="A0A136ILY2"/>
<feature type="chain" id="PRO_5007292799" evidence="2">
    <location>
        <begin position="23"/>
        <end position="250"/>
    </location>
</feature>
<keyword evidence="4" id="KW-1185">Reference proteome</keyword>
<dbReference type="InParanoid" id="A0A136ILY2"/>
<proteinExistence type="predicted"/>